<evidence type="ECO:0000313" key="16">
    <source>
        <dbReference type="EMBL" id="GJS96687.1"/>
    </source>
</evidence>
<dbReference type="Proteomes" id="UP001151760">
    <property type="component" value="Unassembled WGS sequence"/>
</dbReference>
<comment type="caution">
    <text evidence="16">The sequence shown here is derived from an EMBL/GenBank/DDBJ whole genome shotgun (WGS) entry which is preliminary data.</text>
</comment>
<evidence type="ECO:0000256" key="1">
    <source>
        <dbReference type="ARBA" id="ARBA00000189"/>
    </source>
</evidence>
<evidence type="ECO:0000256" key="12">
    <source>
        <dbReference type="ARBA" id="ARBA00023002"/>
    </source>
</evidence>
<comment type="cofactor">
    <cofactor evidence="2">
        <name>Ca(2+)</name>
        <dbReference type="ChEBI" id="CHEBI:29108"/>
    </cofactor>
</comment>
<evidence type="ECO:0000256" key="11">
    <source>
        <dbReference type="ARBA" id="ARBA00022837"/>
    </source>
</evidence>
<evidence type="ECO:0000256" key="14">
    <source>
        <dbReference type="ARBA" id="ARBA00023324"/>
    </source>
</evidence>
<dbReference type="PANTHER" id="PTHR31517:SF59">
    <property type="entry name" value="PEROXIDASE"/>
    <property type="match status" value="1"/>
</dbReference>
<evidence type="ECO:0000256" key="2">
    <source>
        <dbReference type="ARBA" id="ARBA00001913"/>
    </source>
</evidence>
<evidence type="ECO:0000256" key="5">
    <source>
        <dbReference type="ARBA" id="ARBA00006873"/>
    </source>
</evidence>
<gene>
    <name evidence="16" type="ORF">Tco_0803655</name>
</gene>
<sequence length="239" mass="25771">MFYLFIHNERQIGGCDASILLDGPNSEKTTPPNLSVRGFDVIDAAKDAVEKVCPGVVSCADIIIMATRDVVSLSGEVDTSIVATANQLFALKGLTTTDMIYLLGGHSIGIAHCSLFKDRLYNFKNTGKPDPTMDLALLSSLRKTCAQNATIDRTANLDQNPYSSAVVDKSFYSQIIKRRGVLKFDQDVASDRLSKSTVARIARSSILTLNLGQAMVKLGAGQVPSQDIQGTNQEKHASC</sequence>
<evidence type="ECO:0000256" key="4">
    <source>
        <dbReference type="ARBA" id="ARBA00002322"/>
    </source>
</evidence>
<comment type="similarity">
    <text evidence="5">Belongs to the peroxidase family. Ascorbate peroxidase subfamily.</text>
</comment>
<keyword evidence="9" id="KW-0349">Heme</keyword>
<dbReference type="SUPFAM" id="SSF48113">
    <property type="entry name" value="Heme-dependent peroxidases"/>
    <property type="match status" value="1"/>
</dbReference>
<dbReference type="Gene3D" id="1.10.520.10">
    <property type="match status" value="1"/>
</dbReference>
<comment type="cofactor">
    <cofactor evidence="3">
        <name>heme b</name>
        <dbReference type="ChEBI" id="CHEBI:60344"/>
    </cofactor>
</comment>
<keyword evidence="8" id="KW-0575">Peroxidase</keyword>
<comment type="function">
    <text evidence="4">Removal of H(2)O(2), oxidation of toxic reductants, biosynthesis and degradation of lignin, suberization, auxin catabolism, response to environmental stresses such as wounding, pathogen attack and oxidative stress. These functions might be dependent on each isozyme/isoform in each plant tissue.</text>
</comment>
<evidence type="ECO:0000256" key="3">
    <source>
        <dbReference type="ARBA" id="ARBA00001970"/>
    </source>
</evidence>
<reference evidence="16" key="1">
    <citation type="journal article" date="2022" name="Int. J. Mol. Sci.">
        <title>Draft Genome of Tanacetum Coccineum: Genomic Comparison of Closely Related Tanacetum-Family Plants.</title>
        <authorList>
            <person name="Yamashiro T."/>
            <person name="Shiraishi A."/>
            <person name="Nakayama K."/>
            <person name="Satake H."/>
        </authorList>
    </citation>
    <scope>NUCLEOTIDE SEQUENCE</scope>
</reference>
<reference evidence="16" key="2">
    <citation type="submission" date="2022-01" db="EMBL/GenBank/DDBJ databases">
        <authorList>
            <person name="Yamashiro T."/>
            <person name="Shiraishi A."/>
            <person name="Satake H."/>
            <person name="Nakayama K."/>
        </authorList>
    </citation>
    <scope>NUCLEOTIDE SEQUENCE</scope>
</reference>
<evidence type="ECO:0000256" key="10">
    <source>
        <dbReference type="ARBA" id="ARBA00022723"/>
    </source>
</evidence>
<keyword evidence="11" id="KW-0106">Calcium</keyword>
<dbReference type="Gene3D" id="1.10.420.10">
    <property type="entry name" value="Peroxidase, domain 2"/>
    <property type="match status" value="1"/>
</dbReference>
<dbReference type="EC" id="1.11.1.7" evidence="6"/>
<dbReference type="PRINTS" id="PR00461">
    <property type="entry name" value="PLPEROXIDASE"/>
</dbReference>
<dbReference type="InterPro" id="IPR010255">
    <property type="entry name" value="Haem_peroxidase_sf"/>
</dbReference>
<dbReference type="PROSITE" id="PS50873">
    <property type="entry name" value="PEROXIDASE_4"/>
    <property type="match status" value="1"/>
</dbReference>
<evidence type="ECO:0000256" key="6">
    <source>
        <dbReference type="ARBA" id="ARBA00012313"/>
    </source>
</evidence>
<dbReference type="InterPro" id="IPR019793">
    <property type="entry name" value="Peroxidases_heam-ligand_BS"/>
</dbReference>
<proteinExistence type="inferred from homology"/>
<dbReference type="EMBL" id="BQNB010011905">
    <property type="protein sequence ID" value="GJS96687.1"/>
    <property type="molecule type" value="Genomic_DNA"/>
</dbReference>
<organism evidence="16 17">
    <name type="scientific">Tanacetum coccineum</name>
    <dbReference type="NCBI Taxonomy" id="301880"/>
    <lineage>
        <taxon>Eukaryota</taxon>
        <taxon>Viridiplantae</taxon>
        <taxon>Streptophyta</taxon>
        <taxon>Embryophyta</taxon>
        <taxon>Tracheophyta</taxon>
        <taxon>Spermatophyta</taxon>
        <taxon>Magnoliopsida</taxon>
        <taxon>eudicotyledons</taxon>
        <taxon>Gunneridae</taxon>
        <taxon>Pentapetalae</taxon>
        <taxon>asterids</taxon>
        <taxon>campanulids</taxon>
        <taxon>Asterales</taxon>
        <taxon>Asteraceae</taxon>
        <taxon>Asteroideae</taxon>
        <taxon>Anthemideae</taxon>
        <taxon>Anthemidinae</taxon>
        <taxon>Tanacetum</taxon>
    </lineage>
</organism>
<evidence type="ECO:0000256" key="7">
    <source>
        <dbReference type="ARBA" id="ARBA00022525"/>
    </source>
</evidence>
<dbReference type="PANTHER" id="PTHR31517">
    <property type="match status" value="1"/>
</dbReference>
<evidence type="ECO:0000259" key="15">
    <source>
        <dbReference type="PROSITE" id="PS50873"/>
    </source>
</evidence>
<name>A0ABQ5A696_9ASTR</name>
<dbReference type="InterPro" id="IPR002016">
    <property type="entry name" value="Haem_peroxidase"/>
</dbReference>
<keyword evidence="14" id="KW-0376">Hydrogen peroxide</keyword>
<evidence type="ECO:0000256" key="9">
    <source>
        <dbReference type="ARBA" id="ARBA00022617"/>
    </source>
</evidence>
<keyword evidence="7" id="KW-0964">Secreted</keyword>
<dbReference type="PROSITE" id="PS00435">
    <property type="entry name" value="PEROXIDASE_1"/>
    <property type="match status" value="1"/>
</dbReference>
<dbReference type="InterPro" id="IPR000823">
    <property type="entry name" value="Peroxidase_pln"/>
</dbReference>
<keyword evidence="10" id="KW-0479">Metal-binding</keyword>
<evidence type="ECO:0000256" key="8">
    <source>
        <dbReference type="ARBA" id="ARBA00022559"/>
    </source>
</evidence>
<comment type="catalytic activity">
    <reaction evidence="1">
        <text>2 a phenolic donor + H2O2 = 2 a phenolic radical donor + 2 H2O</text>
        <dbReference type="Rhea" id="RHEA:56136"/>
        <dbReference type="ChEBI" id="CHEBI:15377"/>
        <dbReference type="ChEBI" id="CHEBI:16240"/>
        <dbReference type="ChEBI" id="CHEBI:139520"/>
        <dbReference type="ChEBI" id="CHEBI:139521"/>
        <dbReference type="EC" id="1.11.1.7"/>
    </reaction>
</comment>
<keyword evidence="13" id="KW-0408">Iron</keyword>
<keyword evidence="12" id="KW-0560">Oxidoreductase</keyword>
<evidence type="ECO:0000256" key="13">
    <source>
        <dbReference type="ARBA" id="ARBA00023004"/>
    </source>
</evidence>
<evidence type="ECO:0000313" key="17">
    <source>
        <dbReference type="Proteomes" id="UP001151760"/>
    </source>
</evidence>
<keyword evidence="17" id="KW-1185">Reference proteome</keyword>
<dbReference type="Pfam" id="PF00141">
    <property type="entry name" value="peroxidase"/>
    <property type="match status" value="2"/>
</dbReference>
<protein>
    <recommendedName>
        <fullName evidence="6">peroxidase</fullName>
        <ecNumber evidence="6">1.11.1.7</ecNumber>
    </recommendedName>
</protein>
<feature type="domain" description="Plant heme peroxidase family profile" evidence="15">
    <location>
        <begin position="12"/>
        <end position="239"/>
    </location>
</feature>
<accession>A0ABQ5A696</accession>